<evidence type="ECO:0000256" key="4">
    <source>
        <dbReference type="ARBA" id="ARBA00022989"/>
    </source>
</evidence>
<name>A0A5Q5BSF3_MYCSS</name>
<feature type="transmembrane region" description="Helical" evidence="6">
    <location>
        <begin position="256"/>
        <end position="274"/>
    </location>
</feature>
<protein>
    <submittedName>
        <fullName evidence="7">Integral membrane protein TerC</fullName>
    </submittedName>
</protein>
<accession>A0A5Q5BSF3</accession>
<feature type="transmembrane region" description="Helical" evidence="6">
    <location>
        <begin position="131"/>
        <end position="148"/>
    </location>
</feature>
<evidence type="ECO:0000256" key="5">
    <source>
        <dbReference type="ARBA" id="ARBA00023136"/>
    </source>
</evidence>
<dbReference type="EMBL" id="CP000384">
    <property type="protein sequence ID" value="ABG11202.1"/>
    <property type="molecule type" value="Genomic_DNA"/>
</dbReference>
<feature type="transmembrane region" description="Helical" evidence="6">
    <location>
        <begin position="286"/>
        <end position="305"/>
    </location>
</feature>
<comment type="subcellular location">
    <subcellularLocation>
        <location evidence="1">Membrane</location>
        <topology evidence="1">Multi-pass membrane protein</topology>
    </subcellularLocation>
</comment>
<organism evidence="7">
    <name type="scientific">Mycobacterium sp. (strain MCS)</name>
    <dbReference type="NCBI Taxonomy" id="164756"/>
    <lineage>
        <taxon>Bacteria</taxon>
        <taxon>Bacillati</taxon>
        <taxon>Actinomycetota</taxon>
        <taxon>Actinomycetes</taxon>
        <taxon>Mycobacteriales</taxon>
        <taxon>Mycobacteriaceae</taxon>
        <taxon>Mycobacterium</taxon>
    </lineage>
</organism>
<keyword evidence="3 6" id="KW-0812">Transmembrane</keyword>
<dbReference type="NCBIfam" id="TIGR03718">
    <property type="entry name" value="R_switched_Alx"/>
    <property type="match status" value="1"/>
</dbReference>
<feature type="transmembrane region" description="Helical" evidence="6">
    <location>
        <begin position="6"/>
        <end position="29"/>
    </location>
</feature>
<keyword evidence="4 6" id="KW-1133">Transmembrane helix</keyword>
<gene>
    <name evidence="7" type="ordered locus">Mmcs_5098</name>
</gene>
<feature type="transmembrane region" description="Helical" evidence="6">
    <location>
        <begin position="83"/>
        <end position="99"/>
    </location>
</feature>
<dbReference type="PANTHER" id="PTHR30238:SF0">
    <property type="entry name" value="THYLAKOID MEMBRANE PROTEIN TERC, CHLOROPLASTIC"/>
    <property type="match status" value="1"/>
</dbReference>
<feature type="transmembrane region" description="Helical" evidence="6">
    <location>
        <begin position="193"/>
        <end position="213"/>
    </location>
</feature>
<evidence type="ECO:0000256" key="2">
    <source>
        <dbReference type="ARBA" id="ARBA00007511"/>
    </source>
</evidence>
<keyword evidence="5 6" id="KW-0472">Membrane</keyword>
<proteinExistence type="inferred from homology"/>
<feature type="transmembrane region" description="Helical" evidence="6">
    <location>
        <begin position="219"/>
        <end position="244"/>
    </location>
</feature>
<evidence type="ECO:0000256" key="6">
    <source>
        <dbReference type="SAM" id="Phobius"/>
    </source>
</evidence>
<dbReference type="Pfam" id="PF03741">
    <property type="entry name" value="TerC"/>
    <property type="match status" value="1"/>
</dbReference>
<dbReference type="GO" id="GO:0016020">
    <property type="term" value="C:membrane"/>
    <property type="evidence" value="ECO:0007669"/>
    <property type="project" value="UniProtKB-SubCell"/>
</dbReference>
<dbReference type="InterPro" id="IPR005496">
    <property type="entry name" value="Integral_membrane_TerC"/>
</dbReference>
<evidence type="ECO:0000256" key="1">
    <source>
        <dbReference type="ARBA" id="ARBA00004141"/>
    </source>
</evidence>
<comment type="similarity">
    <text evidence="2">Belongs to the TerC family.</text>
</comment>
<dbReference type="AlphaFoldDB" id="A0A5Q5BSF3"/>
<dbReference type="KEGG" id="mmc:Mmcs_5098"/>
<evidence type="ECO:0000313" key="7">
    <source>
        <dbReference type="EMBL" id="ABG11202.1"/>
    </source>
</evidence>
<feature type="transmembrane region" description="Helical" evidence="6">
    <location>
        <begin position="41"/>
        <end position="63"/>
    </location>
</feature>
<evidence type="ECO:0000256" key="3">
    <source>
        <dbReference type="ARBA" id="ARBA00022692"/>
    </source>
</evidence>
<feature type="transmembrane region" description="Helical" evidence="6">
    <location>
        <begin position="106"/>
        <end position="125"/>
    </location>
</feature>
<reference evidence="7" key="1">
    <citation type="submission" date="2006-06" db="EMBL/GenBank/DDBJ databases">
        <title>Complete sequence of chromosome of Mycobacterium sp. MCS.</title>
        <authorList>
            <consortium name="US DOE Joint Genome Institute"/>
            <person name="Copeland A."/>
            <person name="Lucas S."/>
            <person name="Lapidus A."/>
            <person name="Barry K."/>
            <person name="Detter J.C."/>
            <person name="Glavina del Rio T."/>
            <person name="Hammon N."/>
            <person name="Israni S."/>
            <person name="Dalin E."/>
            <person name="Tice H."/>
            <person name="Pitluck S."/>
            <person name="Martinez M."/>
            <person name="Schmutz J."/>
            <person name="Larimer F."/>
            <person name="Land M."/>
            <person name="Hauser L."/>
            <person name="Kyrpides N."/>
            <person name="Kim E."/>
            <person name="Miller C.D."/>
            <person name="Hughes J.E."/>
            <person name="Anderson A.J."/>
            <person name="Sims R.C."/>
            <person name="Richardson P."/>
        </authorList>
    </citation>
    <scope>NUCLEOTIDE SEQUENCE [LARGE SCALE GENOMIC DNA]</scope>
    <source>
        <strain evidence="7">MCS</strain>
    </source>
</reference>
<dbReference type="InterPro" id="IPR022369">
    <property type="entry name" value="Integral_membrane_TerC_rswitch"/>
</dbReference>
<dbReference type="PANTHER" id="PTHR30238">
    <property type="entry name" value="MEMBRANE BOUND PREDICTED REDOX MODULATOR"/>
    <property type="match status" value="1"/>
</dbReference>
<sequence>MTDPVIVPLWGWVALTAAIAVMLAVDLFLHRDNHVIGFREAAVWSAIWIAAGLGFGAIVWWAYGGDVAGTYYAGYLIEKALSVDNVFVFALIFTYFAVPDEYQHKVLFYGVIGALLFRLVFIFVGAELLAAFFWTAYLFGAFLIYTAYKMAFQHDKDLEPDKNLMVRLVRRLVPIDTRYHGDRLFTRVDGKRVATLLFVVLIAVEATDLIFAIDSVAAVLAITTSTFIVWTANAFAVLGLRSLYFCLSGLLRRFTHLHYGLAILLAFAGVKLILSETPVGKLPIPLTLSVIVVTLTASVVWSLVATRASDAPRQSPSPKPNT</sequence>